<keyword evidence="4" id="KW-1185">Reference proteome</keyword>
<evidence type="ECO:0000313" key="3">
    <source>
        <dbReference type="EMBL" id="SDY13850.1"/>
    </source>
</evidence>
<dbReference type="PANTHER" id="PTHR45566:SF2">
    <property type="entry name" value="NARL SUBFAMILY"/>
    <property type="match status" value="1"/>
</dbReference>
<dbReference type="InterPro" id="IPR051015">
    <property type="entry name" value="EvgA-like"/>
</dbReference>
<dbReference type="Gene3D" id="3.40.50.2300">
    <property type="match status" value="1"/>
</dbReference>
<protein>
    <submittedName>
        <fullName evidence="3">Response regulator receiver domain-containing protein</fullName>
    </submittedName>
</protein>
<dbReference type="Pfam" id="PF00072">
    <property type="entry name" value="Response_reg"/>
    <property type="match status" value="1"/>
</dbReference>
<dbReference type="GO" id="GO:0000160">
    <property type="term" value="P:phosphorelay signal transduction system"/>
    <property type="evidence" value="ECO:0007669"/>
    <property type="project" value="InterPro"/>
</dbReference>
<dbReference type="PROSITE" id="PS50110">
    <property type="entry name" value="RESPONSE_REGULATORY"/>
    <property type="match status" value="1"/>
</dbReference>
<dbReference type="InterPro" id="IPR011006">
    <property type="entry name" value="CheY-like_superfamily"/>
</dbReference>
<dbReference type="PANTHER" id="PTHR45566">
    <property type="entry name" value="HTH-TYPE TRANSCRIPTIONAL REGULATOR YHJB-RELATED"/>
    <property type="match status" value="1"/>
</dbReference>
<dbReference type="CDD" id="cd17535">
    <property type="entry name" value="REC_NarL-like"/>
    <property type="match status" value="1"/>
</dbReference>
<feature type="domain" description="Response regulatory" evidence="2">
    <location>
        <begin position="10"/>
        <end position="125"/>
    </location>
</feature>
<accession>A0A1H3HEU1</accession>
<keyword evidence="1" id="KW-0597">Phosphoprotein</keyword>
<evidence type="ECO:0000259" key="2">
    <source>
        <dbReference type="PROSITE" id="PS50110"/>
    </source>
</evidence>
<dbReference type="InterPro" id="IPR058245">
    <property type="entry name" value="NreC/VraR/RcsB-like_REC"/>
</dbReference>
<dbReference type="EMBL" id="FNOT01000005">
    <property type="protein sequence ID" value="SDY13850.1"/>
    <property type="molecule type" value="Genomic_DNA"/>
</dbReference>
<dbReference type="Proteomes" id="UP000198921">
    <property type="component" value="Unassembled WGS sequence"/>
</dbReference>
<gene>
    <name evidence="3" type="ORF">SAMN05660209_02072</name>
</gene>
<evidence type="ECO:0000256" key="1">
    <source>
        <dbReference type="PROSITE-ProRule" id="PRU00169"/>
    </source>
</evidence>
<dbReference type="SUPFAM" id="SSF52172">
    <property type="entry name" value="CheY-like"/>
    <property type="match status" value="1"/>
</dbReference>
<evidence type="ECO:0000313" key="4">
    <source>
        <dbReference type="Proteomes" id="UP000198921"/>
    </source>
</evidence>
<name>A0A1H3HEU1_9ACTN</name>
<reference evidence="4" key="1">
    <citation type="submission" date="2016-10" db="EMBL/GenBank/DDBJ databases">
        <authorList>
            <person name="Varghese N."/>
            <person name="Submissions S."/>
        </authorList>
    </citation>
    <scope>NUCLEOTIDE SEQUENCE [LARGE SCALE GENOMIC DNA]</scope>
    <source>
        <strain evidence="4">DSM 45422</strain>
    </source>
</reference>
<proteinExistence type="predicted"/>
<dbReference type="RefSeq" id="WP_244522490.1">
    <property type="nucleotide sequence ID" value="NZ_FNOT01000005.1"/>
</dbReference>
<dbReference type="STRING" id="1137993.SAMN05660209_02072"/>
<dbReference type="AlphaFoldDB" id="A0A1H3HEU1"/>
<sequence>MATPARGEITVVIADDDRRVGSAVAGLLDQEPDFRVVGEAANGDDAVTVARDSRATLVVTDVRMPGGGPVLVRRLVALPHRPVVAGLSAQADPATWTRVLAAGGSAYLLKGTVAGDLPVLLRSCVQGHLVVGVPGAADVLRRLLPG</sequence>
<organism evidence="3 4">
    <name type="scientific">Geodermatophilus africanus</name>
    <dbReference type="NCBI Taxonomy" id="1137993"/>
    <lineage>
        <taxon>Bacteria</taxon>
        <taxon>Bacillati</taxon>
        <taxon>Actinomycetota</taxon>
        <taxon>Actinomycetes</taxon>
        <taxon>Geodermatophilales</taxon>
        <taxon>Geodermatophilaceae</taxon>
        <taxon>Geodermatophilus</taxon>
    </lineage>
</organism>
<feature type="modified residue" description="4-aspartylphosphate" evidence="1">
    <location>
        <position position="61"/>
    </location>
</feature>
<dbReference type="SMART" id="SM00448">
    <property type="entry name" value="REC"/>
    <property type="match status" value="1"/>
</dbReference>
<dbReference type="InterPro" id="IPR001789">
    <property type="entry name" value="Sig_transdc_resp-reg_receiver"/>
</dbReference>